<name>A0AAV6YCH7_9LAMI</name>
<reference evidence="2" key="1">
    <citation type="submission" date="2019-10" db="EMBL/GenBank/DDBJ databases">
        <authorList>
            <person name="Zhang R."/>
            <person name="Pan Y."/>
            <person name="Wang J."/>
            <person name="Ma R."/>
            <person name="Yu S."/>
        </authorList>
    </citation>
    <scope>NUCLEOTIDE SEQUENCE</scope>
    <source>
        <strain evidence="2">LA-IB0</strain>
        <tissue evidence="2">Leaf</tissue>
    </source>
</reference>
<dbReference type="EMBL" id="WHWC01000001">
    <property type="protein sequence ID" value="KAG8391445.1"/>
    <property type="molecule type" value="Genomic_DNA"/>
</dbReference>
<evidence type="ECO:0000313" key="2">
    <source>
        <dbReference type="EMBL" id="KAG8391445.1"/>
    </source>
</evidence>
<gene>
    <name evidence="2" type="ORF">BUALT_Bualt01G0188500</name>
</gene>
<comment type="caution">
    <text evidence="2">The sequence shown here is derived from an EMBL/GenBank/DDBJ whole genome shotgun (WGS) entry which is preliminary data.</text>
</comment>
<dbReference type="AlphaFoldDB" id="A0AAV6YCH7"/>
<feature type="region of interest" description="Disordered" evidence="1">
    <location>
        <begin position="1"/>
        <end position="27"/>
    </location>
</feature>
<evidence type="ECO:0000256" key="1">
    <source>
        <dbReference type="SAM" id="MobiDB-lite"/>
    </source>
</evidence>
<sequence length="186" mass="21215">MKILNVWSSEGTTTNEDSHGKYEDDTVWEGPTMADELSDFDREELDRAIALSIAEDDEKIAAYISDEDDKGKKVIDNESQLEEDEQLAKALQASLNVEFPPRSPPPRYDNGSFFPPYPFYYPSGSSFRCPIIAHIINLAIRTCTTPNAMFSKILLMDLELDTNVKRRELVLLRRLVWKIVPNIISE</sequence>
<feature type="compositionally biased region" description="Polar residues" evidence="1">
    <location>
        <begin position="1"/>
        <end position="15"/>
    </location>
</feature>
<accession>A0AAV6YCH7</accession>
<dbReference type="Pfam" id="PF23625">
    <property type="entry name" value="UIM_2"/>
    <property type="match status" value="2"/>
</dbReference>
<evidence type="ECO:0000313" key="3">
    <source>
        <dbReference type="Proteomes" id="UP000826271"/>
    </source>
</evidence>
<proteinExistence type="predicted"/>
<dbReference type="Proteomes" id="UP000826271">
    <property type="component" value="Unassembled WGS sequence"/>
</dbReference>
<protein>
    <submittedName>
        <fullName evidence="2">Uncharacterized protein</fullName>
    </submittedName>
</protein>
<organism evidence="2 3">
    <name type="scientific">Buddleja alternifolia</name>
    <dbReference type="NCBI Taxonomy" id="168488"/>
    <lineage>
        <taxon>Eukaryota</taxon>
        <taxon>Viridiplantae</taxon>
        <taxon>Streptophyta</taxon>
        <taxon>Embryophyta</taxon>
        <taxon>Tracheophyta</taxon>
        <taxon>Spermatophyta</taxon>
        <taxon>Magnoliopsida</taxon>
        <taxon>eudicotyledons</taxon>
        <taxon>Gunneridae</taxon>
        <taxon>Pentapetalae</taxon>
        <taxon>asterids</taxon>
        <taxon>lamiids</taxon>
        <taxon>Lamiales</taxon>
        <taxon>Scrophulariaceae</taxon>
        <taxon>Buddlejeae</taxon>
        <taxon>Buddleja</taxon>
    </lineage>
</organism>
<keyword evidence="3" id="KW-1185">Reference proteome</keyword>